<dbReference type="Proteomes" id="UP000593906">
    <property type="component" value="Chromosome 5"/>
</dbReference>
<keyword evidence="1" id="KW-1133">Transmembrane helix</keyword>
<evidence type="ECO:0000256" key="1">
    <source>
        <dbReference type="SAM" id="Phobius"/>
    </source>
</evidence>
<gene>
    <name evidence="3" type="ORF">CPATCC_002397</name>
</gene>
<dbReference type="VEuPathDB" id="CryptoDB:CPATCC_0025470"/>
<evidence type="ECO:0000256" key="2">
    <source>
        <dbReference type="SAM" id="SignalP"/>
    </source>
</evidence>
<accession>A0A7S7LGI9</accession>
<keyword evidence="2" id="KW-0732">Signal</keyword>
<dbReference type="AlphaFoldDB" id="A0A7S7LGI9"/>
<sequence length="67" mass="7957">MKEIFGLLIIIACKLSTVFALVKQMPPETPWDTVFSIIRSQFFAWGFTIFQFLIFIFFVQMQIFKNQ</sequence>
<feature type="signal peptide" evidence="2">
    <location>
        <begin position="1"/>
        <end position="20"/>
    </location>
</feature>
<keyword evidence="1" id="KW-0472">Membrane</keyword>
<proteinExistence type="predicted"/>
<dbReference type="EMBL" id="CP044418">
    <property type="protein sequence ID" value="QOY41797.1"/>
    <property type="molecule type" value="Genomic_DNA"/>
</dbReference>
<protein>
    <submittedName>
        <fullName evidence="3">Uncharacterized protein</fullName>
    </submittedName>
</protein>
<organism evidence="3 4">
    <name type="scientific">Cryptosporidium parvum</name>
    <dbReference type="NCBI Taxonomy" id="5807"/>
    <lineage>
        <taxon>Eukaryota</taxon>
        <taxon>Sar</taxon>
        <taxon>Alveolata</taxon>
        <taxon>Apicomplexa</taxon>
        <taxon>Conoidasida</taxon>
        <taxon>Coccidia</taxon>
        <taxon>Eucoccidiorida</taxon>
        <taxon>Eimeriorina</taxon>
        <taxon>Cryptosporidiidae</taxon>
        <taxon>Cryptosporidium</taxon>
    </lineage>
</organism>
<evidence type="ECO:0000313" key="4">
    <source>
        <dbReference type="Proteomes" id="UP000593906"/>
    </source>
</evidence>
<name>A0A7S7LGI9_CRYPV</name>
<keyword evidence="1" id="KW-0812">Transmembrane</keyword>
<feature type="transmembrane region" description="Helical" evidence="1">
    <location>
        <begin position="44"/>
        <end position="64"/>
    </location>
</feature>
<evidence type="ECO:0000313" key="3">
    <source>
        <dbReference type="EMBL" id="QOY41797.1"/>
    </source>
</evidence>
<reference evidence="3 4" key="1">
    <citation type="submission" date="2019-09" db="EMBL/GenBank/DDBJ databases">
        <title>Consistent, comparative and evidence-based genome assembly and annotation for Cryptosporidium parvum, C. hominis and C. tyzzeri.</title>
        <authorList>
            <person name="Baptista R.P."/>
            <person name="Li Y."/>
            <person name="Sateriale A."/>
            <person name="Ansell B."/>
            <person name="Jex A."/>
            <person name="Sanders M."/>
            <person name="Brooks K."/>
            <person name="Tracey A."/>
            <person name="Berriman M."/>
            <person name="Striepen B."/>
            <person name="Cotton J.A."/>
            <person name="Kissinger J.C."/>
        </authorList>
    </citation>
    <scope>NUCLEOTIDE SEQUENCE [LARGE SCALE GENOMIC DNA]</scope>
    <source>
        <strain evidence="3 4">IOWA-ATCC</strain>
    </source>
</reference>
<feature type="chain" id="PRO_5031572229" evidence="2">
    <location>
        <begin position="21"/>
        <end position="67"/>
    </location>
</feature>